<feature type="transmembrane region" description="Helical" evidence="1">
    <location>
        <begin position="6"/>
        <end position="30"/>
    </location>
</feature>
<sequence length="224" mass="23131">MLTSIGAVLPIAVAAALSTVPILVTIALLLSPNGRTGALYFMIGWVAGMFGVAALFGVGLSAISSPTPSESDPLLNAIEIVLGLVLFGFGFVFLFKRSKKSESSSNGSWTKRLMGVRPLTAVGLGVVLNLRPKALLLAAAVGLVVGIENSGIFGGVVTLIVYTVLGCSSVAVPVIVTMLRPNVMEPKLLEARNLIERNQRVVTGIVVIMVGAILVGNGLVHLGS</sequence>
<dbReference type="Proteomes" id="UP000502677">
    <property type="component" value="Chromosome"/>
</dbReference>
<dbReference type="KEGG" id="lvi:G7068_13965"/>
<evidence type="ECO:0000313" key="3">
    <source>
        <dbReference type="Proteomes" id="UP000502677"/>
    </source>
</evidence>
<gene>
    <name evidence="2" type="ORF">G7068_13965</name>
</gene>
<dbReference type="EMBL" id="CP049863">
    <property type="protein sequence ID" value="QIK64181.1"/>
    <property type="molecule type" value="Genomic_DNA"/>
</dbReference>
<dbReference type="AlphaFoldDB" id="A0A6G7XII4"/>
<keyword evidence="1" id="KW-1133">Transmembrane helix</keyword>
<accession>A0A6G7XII4</accession>
<keyword evidence="1" id="KW-0812">Transmembrane</keyword>
<feature type="transmembrane region" description="Helical" evidence="1">
    <location>
        <begin position="74"/>
        <end position="95"/>
    </location>
</feature>
<feature type="transmembrane region" description="Helical" evidence="1">
    <location>
        <begin position="200"/>
        <end position="220"/>
    </location>
</feature>
<keyword evidence="3" id="KW-1185">Reference proteome</keyword>
<keyword evidence="1" id="KW-0472">Membrane</keyword>
<feature type="transmembrane region" description="Helical" evidence="1">
    <location>
        <begin position="159"/>
        <end position="179"/>
    </location>
</feature>
<dbReference type="InterPro" id="IPR021315">
    <property type="entry name" value="Gap/Sap"/>
</dbReference>
<evidence type="ECO:0000313" key="2">
    <source>
        <dbReference type="EMBL" id="QIK64181.1"/>
    </source>
</evidence>
<feature type="transmembrane region" description="Helical" evidence="1">
    <location>
        <begin position="37"/>
        <end position="62"/>
    </location>
</feature>
<dbReference type="Pfam" id="PF11139">
    <property type="entry name" value="SfLAP"/>
    <property type="match status" value="1"/>
</dbReference>
<evidence type="ECO:0008006" key="4">
    <source>
        <dbReference type="Google" id="ProtNLM"/>
    </source>
</evidence>
<reference evidence="2 3" key="1">
    <citation type="submission" date="2020-03" db="EMBL/GenBank/DDBJ databases">
        <title>Leucobacter sp. nov., isolated from beetles.</title>
        <authorList>
            <person name="Hyun D.-W."/>
            <person name="Bae J.-W."/>
        </authorList>
    </citation>
    <scope>NUCLEOTIDE SEQUENCE [LARGE SCALE GENOMIC DNA]</scope>
    <source>
        <strain evidence="2 3">HDW9C</strain>
    </source>
</reference>
<protein>
    <recommendedName>
        <fullName evidence="4">Sap, sulfolipid-1-addressing protein</fullName>
    </recommendedName>
</protein>
<proteinExistence type="predicted"/>
<dbReference type="RefSeq" id="WP_166292518.1">
    <property type="nucleotide sequence ID" value="NZ_CP049863.1"/>
</dbReference>
<evidence type="ECO:0000256" key="1">
    <source>
        <dbReference type="SAM" id="Phobius"/>
    </source>
</evidence>
<name>A0A6G7XII4_9MICO</name>
<organism evidence="2 3">
    <name type="scientific">Leucobacter viscericola</name>
    <dbReference type="NCBI Taxonomy" id="2714935"/>
    <lineage>
        <taxon>Bacteria</taxon>
        <taxon>Bacillati</taxon>
        <taxon>Actinomycetota</taxon>
        <taxon>Actinomycetes</taxon>
        <taxon>Micrococcales</taxon>
        <taxon>Microbacteriaceae</taxon>
        <taxon>Leucobacter</taxon>
    </lineage>
</organism>